<dbReference type="Proteomes" id="UP001219518">
    <property type="component" value="Unassembled WGS sequence"/>
</dbReference>
<dbReference type="EMBL" id="JAHWGI010000289">
    <property type="protein sequence ID" value="KAK3912079.1"/>
    <property type="molecule type" value="Genomic_DNA"/>
</dbReference>
<dbReference type="InterPro" id="IPR052748">
    <property type="entry name" value="ISR_Activator"/>
</dbReference>
<dbReference type="AlphaFoldDB" id="A0AAE1LAY9"/>
<reference evidence="2" key="2">
    <citation type="journal article" date="2023" name="BMC Genomics">
        <title>Pest status, molecular evolution, and epigenetic factors derived from the genome assembly of Frankliniella fusca, a thysanopteran phytovirus vector.</title>
        <authorList>
            <person name="Catto M.A."/>
            <person name="Labadie P.E."/>
            <person name="Jacobson A.L."/>
            <person name="Kennedy G.G."/>
            <person name="Srinivasan R."/>
            <person name="Hunt B.G."/>
        </authorList>
    </citation>
    <scope>NUCLEOTIDE SEQUENCE</scope>
    <source>
        <strain evidence="2">PL_HMW_Pooled</strain>
    </source>
</reference>
<dbReference type="PANTHER" id="PTHR45011:SF1">
    <property type="entry name" value="DAP3-BINDING CELL DEATH ENHANCER 1"/>
    <property type="match status" value="1"/>
</dbReference>
<evidence type="ECO:0000256" key="1">
    <source>
        <dbReference type="SAM" id="MobiDB-lite"/>
    </source>
</evidence>
<accession>A0AAE1LAY9</accession>
<comment type="caution">
    <text evidence="2">The sequence shown here is derived from an EMBL/GenBank/DDBJ whole genome shotgun (WGS) entry which is preliminary data.</text>
</comment>
<proteinExistence type="predicted"/>
<feature type="compositionally biased region" description="Basic and acidic residues" evidence="1">
    <location>
        <begin position="66"/>
        <end position="79"/>
    </location>
</feature>
<protein>
    <submittedName>
        <fullName evidence="2">DAP3-binding cell death enhancer 1</fullName>
    </submittedName>
</protein>
<evidence type="ECO:0000313" key="3">
    <source>
        <dbReference type="Proteomes" id="UP001219518"/>
    </source>
</evidence>
<dbReference type="InterPro" id="IPR011990">
    <property type="entry name" value="TPR-like_helical_dom_sf"/>
</dbReference>
<dbReference type="SUPFAM" id="SSF81901">
    <property type="entry name" value="HCP-like"/>
    <property type="match status" value="1"/>
</dbReference>
<sequence length="471" mass="52938">MWKALSRSVCEVVERRVGFTAFRSDVSNRSRPDPARGRQSCHGQISNFIPQLKTYCPLKHLRSFKHKETSHEQAREKHQQKNKHHTRWNDPPINACLGAMGWSTALVLGWYLSHPLGRRIFGDSHFREVRVLSPRHFSIGQTVDAQSPIQPFSIRPLSYSSSIEEKSSSTSFHSSFTSSSSENDDVFAHQRGPFTPQEALNEVSRVFEAASRALSGDVENKLGMVCMQKGQHTEAMKHFRRASHHEHAVAAYNLGQCYELGLGTPQNLRKAAKWYKIGSDRGHPTAMYNLAVFLANGWGGLCEDQNRARELLVMAASLGLQEAKDALRIIERGHPHQSSVEYTKTQDSTEEFLEMIGASARKDKETQGGVSVRFQEPFAYLSHLDWLDLSSSSSSPNSSEDLVENTEESDLYSSLCLENEWSFSSNNHGRVRKIRDANGDTYYHIVNCNSGSESLDEAANLHPSNKPTDEV</sequence>
<organism evidence="2 3">
    <name type="scientific">Frankliniella fusca</name>
    <dbReference type="NCBI Taxonomy" id="407009"/>
    <lineage>
        <taxon>Eukaryota</taxon>
        <taxon>Metazoa</taxon>
        <taxon>Ecdysozoa</taxon>
        <taxon>Arthropoda</taxon>
        <taxon>Hexapoda</taxon>
        <taxon>Insecta</taxon>
        <taxon>Pterygota</taxon>
        <taxon>Neoptera</taxon>
        <taxon>Paraneoptera</taxon>
        <taxon>Thysanoptera</taxon>
        <taxon>Terebrantia</taxon>
        <taxon>Thripoidea</taxon>
        <taxon>Thripidae</taxon>
        <taxon>Frankliniella</taxon>
    </lineage>
</organism>
<feature type="region of interest" description="Disordered" evidence="1">
    <location>
        <begin position="66"/>
        <end position="89"/>
    </location>
</feature>
<evidence type="ECO:0000313" key="2">
    <source>
        <dbReference type="EMBL" id="KAK3912079.1"/>
    </source>
</evidence>
<dbReference type="InterPro" id="IPR006597">
    <property type="entry name" value="Sel1-like"/>
</dbReference>
<keyword evidence="3" id="KW-1185">Reference proteome</keyword>
<dbReference type="SMART" id="SM00671">
    <property type="entry name" value="SEL1"/>
    <property type="match status" value="2"/>
</dbReference>
<gene>
    <name evidence="2" type="ORF">KUF71_021650</name>
</gene>
<dbReference type="PANTHER" id="PTHR45011">
    <property type="entry name" value="DAP3-BINDING CELL DEATH ENHANCER 1"/>
    <property type="match status" value="1"/>
</dbReference>
<reference evidence="2" key="1">
    <citation type="submission" date="2021-07" db="EMBL/GenBank/DDBJ databases">
        <authorList>
            <person name="Catto M.A."/>
            <person name="Jacobson A."/>
            <person name="Kennedy G."/>
            <person name="Labadie P."/>
            <person name="Hunt B.G."/>
            <person name="Srinivasan R."/>
        </authorList>
    </citation>
    <scope>NUCLEOTIDE SEQUENCE</scope>
    <source>
        <strain evidence="2">PL_HMW_Pooled</strain>
        <tissue evidence="2">Head</tissue>
    </source>
</reference>
<dbReference type="Gene3D" id="1.25.40.10">
    <property type="entry name" value="Tetratricopeptide repeat domain"/>
    <property type="match status" value="1"/>
</dbReference>
<dbReference type="Pfam" id="PF08238">
    <property type="entry name" value="Sel1"/>
    <property type="match status" value="2"/>
</dbReference>
<name>A0AAE1LAY9_9NEOP</name>